<evidence type="ECO:0000313" key="2">
    <source>
        <dbReference type="Proteomes" id="UP000193411"/>
    </source>
</evidence>
<name>A0A1Y2HDV1_9FUNG</name>
<dbReference type="Proteomes" id="UP000193411">
    <property type="component" value="Unassembled WGS sequence"/>
</dbReference>
<reference evidence="1 2" key="1">
    <citation type="submission" date="2016-07" db="EMBL/GenBank/DDBJ databases">
        <title>Pervasive Adenine N6-methylation of Active Genes in Fungi.</title>
        <authorList>
            <consortium name="DOE Joint Genome Institute"/>
            <person name="Mondo S.J."/>
            <person name="Dannebaum R.O."/>
            <person name="Kuo R.C."/>
            <person name="Labutti K."/>
            <person name="Haridas S."/>
            <person name="Kuo A."/>
            <person name="Salamov A."/>
            <person name="Ahrendt S.R."/>
            <person name="Lipzen A."/>
            <person name="Sullivan W."/>
            <person name="Andreopoulos W.B."/>
            <person name="Clum A."/>
            <person name="Lindquist E."/>
            <person name="Daum C."/>
            <person name="Ramamoorthy G.K."/>
            <person name="Gryganskyi A."/>
            <person name="Culley D."/>
            <person name="Magnuson J.K."/>
            <person name="James T.Y."/>
            <person name="O'Malley M.A."/>
            <person name="Stajich J.E."/>
            <person name="Spatafora J.W."/>
            <person name="Visel A."/>
            <person name="Grigoriev I.V."/>
        </authorList>
    </citation>
    <scope>NUCLEOTIDE SEQUENCE [LARGE SCALE GENOMIC DNA]</scope>
    <source>
        <strain evidence="1 2">PL171</strain>
    </source>
</reference>
<organism evidence="1 2">
    <name type="scientific">Catenaria anguillulae PL171</name>
    <dbReference type="NCBI Taxonomy" id="765915"/>
    <lineage>
        <taxon>Eukaryota</taxon>
        <taxon>Fungi</taxon>
        <taxon>Fungi incertae sedis</taxon>
        <taxon>Blastocladiomycota</taxon>
        <taxon>Blastocladiomycetes</taxon>
        <taxon>Blastocladiales</taxon>
        <taxon>Catenariaceae</taxon>
        <taxon>Catenaria</taxon>
    </lineage>
</organism>
<gene>
    <name evidence="1" type="ORF">BCR44DRAFT_173116</name>
</gene>
<keyword evidence="2" id="KW-1185">Reference proteome</keyword>
<sequence>MASDLFKSRVCRPGSRPPIGSALDDGFKIPKASKTEVTAFATDSASNIKKARMDIEDILPAVLALACAAHWINLHVADSDVIRQIKLIAVCIENMLLINKLIKKATWLRERLSNILGRRHVGIDVPFVTRWATIYVSGKNLKSLRKHLETFAIEMRQAIADNQPRLKAAQKDVWKKVAGHILSDIFWDDLDVVLDALRDPSTVS</sequence>
<proteinExistence type="predicted"/>
<dbReference type="InterPro" id="IPR012337">
    <property type="entry name" value="RNaseH-like_sf"/>
</dbReference>
<comment type="caution">
    <text evidence="1">The sequence shown here is derived from an EMBL/GenBank/DDBJ whole genome shotgun (WGS) entry which is preliminary data.</text>
</comment>
<accession>A0A1Y2HDV1</accession>
<dbReference type="SUPFAM" id="SSF53098">
    <property type="entry name" value="Ribonuclease H-like"/>
    <property type="match status" value="1"/>
</dbReference>
<dbReference type="EMBL" id="MCFL01000064">
    <property type="protein sequence ID" value="ORZ31252.1"/>
    <property type="molecule type" value="Genomic_DNA"/>
</dbReference>
<protein>
    <submittedName>
        <fullName evidence="1">Uncharacterized protein</fullName>
    </submittedName>
</protein>
<dbReference type="AlphaFoldDB" id="A0A1Y2HDV1"/>
<evidence type="ECO:0000313" key="1">
    <source>
        <dbReference type="EMBL" id="ORZ31252.1"/>
    </source>
</evidence>